<proteinExistence type="predicted"/>
<gene>
    <name evidence="1" type="ORF">G8S53_02880</name>
</gene>
<reference evidence="1" key="1">
    <citation type="submission" date="2020-02" db="EMBL/GenBank/DDBJ databases">
        <authorList>
            <person name="Fillo S."/>
            <person name="Giordani F."/>
            <person name="Tonon E."/>
            <person name="Drigo I."/>
            <person name="Anselmo A."/>
            <person name="Fortunato A."/>
            <person name="Bano L."/>
            <person name="Lista F."/>
        </authorList>
    </citation>
    <scope>NUCLEOTIDE SEQUENCE</scope>
    <source>
        <strain evidence="1">IZSVe-TV_9877_3_12</strain>
    </source>
</reference>
<sequence>MIDKELFKKTEGRLYRYYKSIKLIDRLEHRCMVLEKAKDQLRQDLRSTNIDIEADINMGISYDERVQTSPNGTSYVEQETMKQIEKLEMEWKNTRKQILKVHAKIREIKKENADMEYIVGLLDTQYKLIAEMKYKDESSLEKIGLKLNMDKSTVSRMRVKIVEEISKVLNA</sequence>
<dbReference type="InterPro" id="IPR013324">
    <property type="entry name" value="RNA_pol_sigma_r3/r4-like"/>
</dbReference>
<reference evidence="1" key="2">
    <citation type="journal article" date="2021" name="Microorganisms">
        <title>Extensive Genome Exploration of Clostridium botulinum Group III Field Strains.</title>
        <authorList>
            <person name="Fillo S."/>
            <person name="Giordani F."/>
            <person name="Tonon E."/>
            <person name="Drigo I."/>
            <person name="Anselmo A."/>
            <person name="Fortunato A."/>
            <person name="Lista F."/>
            <person name="Bano L."/>
        </authorList>
    </citation>
    <scope>NUCLEOTIDE SEQUENCE</scope>
    <source>
        <strain evidence="1">IZSVe-TV_9877_3_12</strain>
    </source>
</reference>
<protein>
    <submittedName>
        <fullName evidence="1">Uncharacterized protein</fullName>
    </submittedName>
</protein>
<evidence type="ECO:0000313" key="2">
    <source>
        <dbReference type="Proteomes" id="UP000813637"/>
    </source>
</evidence>
<organism evidence="1 2">
    <name type="scientific">Clostridium botulinum C</name>
    <dbReference type="NCBI Taxonomy" id="36828"/>
    <lineage>
        <taxon>Bacteria</taxon>
        <taxon>Bacillati</taxon>
        <taxon>Bacillota</taxon>
        <taxon>Clostridia</taxon>
        <taxon>Eubacteriales</taxon>
        <taxon>Clostridiaceae</taxon>
        <taxon>Clostridium</taxon>
    </lineage>
</organism>
<accession>A0A9Q3Z0E1</accession>
<dbReference type="Proteomes" id="UP000813637">
    <property type="component" value="Unassembled WGS sequence"/>
</dbReference>
<dbReference type="EMBL" id="JAAMYB010000001">
    <property type="protein sequence ID" value="MCD3194233.1"/>
    <property type="molecule type" value="Genomic_DNA"/>
</dbReference>
<evidence type="ECO:0000313" key="1">
    <source>
        <dbReference type="EMBL" id="MCD3194233.1"/>
    </source>
</evidence>
<dbReference type="AlphaFoldDB" id="A0A9Q3Z0E1"/>
<name>A0A9Q3Z0E1_CLOBO</name>
<dbReference type="Gene3D" id="1.20.140.160">
    <property type="match status" value="1"/>
</dbReference>
<comment type="caution">
    <text evidence="1">The sequence shown here is derived from an EMBL/GenBank/DDBJ whole genome shotgun (WGS) entry which is preliminary data.</text>
</comment>
<dbReference type="SUPFAM" id="SSF88659">
    <property type="entry name" value="Sigma3 and sigma4 domains of RNA polymerase sigma factors"/>
    <property type="match status" value="1"/>
</dbReference>
<dbReference type="RefSeq" id="WP_039218433.1">
    <property type="nucleotide sequence ID" value="NZ_JAAMYB010000001.1"/>
</dbReference>